<feature type="chain" id="PRO_5002160887" evidence="1">
    <location>
        <begin position="21"/>
        <end position="160"/>
    </location>
</feature>
<dbReference type="EMBL" id="KN833305">
    <property type="protein sequence ID" value="KIM71473.1"/>
    <property type="molecule type" value="Genomic_DNA"/>
</dbReference>
<protein>
    <submittedName>
        <fullName evidence="2">Uncharacterized protein</fullName>
    </submittedName>
</protein>
<dbReference type="HOGENOM" id="CLU_1652846_0_0_1"/>
<evidence type="ECO:0000313" key="3">
    <source>
        <dbReference type="Proteomes" id="UP000054166"/>
    </source>
</evidence>
<feature type="signal peptide" evidence="1">
    <location>
        <begin position="1"/>
        <end position="20"/>
    </location>
</feature>
<evidence type="ECO:0000256" key="1">
    <source>
        <dbReference type="SAM" id="SignalP"/>
    </source>
</evidence>
<organism evidence="2 3">
    <name type="scientific">Piloderma croceum (strain F 1598)</name>
    <dbReference type="NCBI Taxonomy" id="765440"/>
    <lineage>
        <taxon>Eukaryota</taxon>
        <taxon>Fungi</taxon>
        <taxon>Dikarya</taxon>
        <taxon>Basidiomycota</taxon>
        <taxon>Agaricomycotina</taxon>
        <taxon>Agaricomycetes</taxon>
        <taxon>Agaricomycetidae</taxon>
        <taxon>Atheliales</taxon>
        <taxon>Atheliaceae</taxon>
        <taxon>Piloderma</taxon>
    </lineage>
</organism>
<sequence length="160" mass="17569">MSRQHVAQFLAGSLVQLHCALPLPNLVCTANQIYSSDEEEIPTSQADTTSQPVGMIFPTNKEPYIEFTDADRQATRQQIFKKCSPVKSTDESTDEYPDSETECSIAVVDLQSLERLYPSASDIVPKESTYNVPVGQETGLLESWHHASNTSQGHPGAKAI</sequence>
<gene>
    <name evidence="2" type="ORF">PILCRDRAFT_17043</name>
</gene>
<dbReference type="Proteomes" id="UP000054166">
    <property type="component" value="Unassembled WGS sequence"/>
</dbReference>
<dbReference type="STRING" id="765440.A0A0C3ACG6"/>
<reference evidence="2 3" key="1">
    <citation type="submission" date="2014-04" db="EMBL/GenBank/DDBJ databases">
        <authorList>
            <consortium name="DOE Joint Genome Institute"/>
            <person name="Kuo A."/>
            <person name="Tarkka M."/>
            <person name="Buscot F."/>
            <person name="Kohler A."/>
            <person name="Nagy L.G."/>
            <person name="Floudas D."/>
            <person name="Copeland A."/>
            <person name="Barry K.W."/>
            <person name="Cichocki N."/>
            <person name="Veneault-Fourrey C."/>
            <person name="LaButti K."/>
            <person name="Lindquist E.A."/>
            <person name="Lipzen A."/>
            <person name="Lundell T."/>
            <person name="Morin E."/>
            <person name="Murat C."/>
            <person name="Sun H."/>
            <person name="Tunlid A."/>
            <person name="Henrissat B."/>
            <person name="Grigoriev I.V."/>
            <person name="Hibbett D.S."/>
            <person name="Martin F."/>
            <person name="Nordberg H.P."/>
            <person name="Cantor M.N."/>
            <person name="Hua S.X."/>
        </authorList>
    </citation>
    <scope>NUCLEOTIDE SEQUENCE [LARGE SCALE GENOMIC DNA]</scope>
    <source>
        <strain evidence="2 3">F 1598</strain>
    </source>
</reference>
<keyword evidence="3" id="KW-1185">Reference proteome</keyword>
<dbReference type="InParanoid" id="A0A0C3ACG6"/>
<evidence type="ECO:0000313" key="2">
    <source>
        <dbReference type="EMBL" id="KIM71473.1"/>
    </source>
</evidence>
<accession>A0A0C3ACG6</accession>
<reference evidence="3" key="2">
    <citation type="submission" date="2015-01" db="EMBL/GenBank/DDBJ databases">
        <title>Evolutionary Origins and Diversification of the Mycorrhizal Mutualists.</title>
        <authorList>
            <consortium name="DOE Joint Genome Institute"/>
            <consortium name="Mycorrhizal Genomics Consortium"/>
            <person name="Kohler A."/>
            <person name="Kuo A."/>
            <person name="Nagy L.G."/>
            <person name="Floudas D."/>
            <person name="Copeland A."/>
            <person name="Barry K.W."/>
            <person name="Cichocki N."/>
            <person name="Veneault-Fourrey C."/>
            <person name="LaButti K."/>
            <person name="Lindquist E.A."/>
            <person name="Lipzen A."/>
            <person name="Lundell T."/>
            <person name="Morin E."/>
            <person name="Murat C."/>
            <person name="Riley R."/>
            <person name="Ohm R."/>
            <person name="Sun H."/>
            <person name="Tunlid A."/>
            <person name="Henrissat B."/>
            <person name="Grigoriev I.V."/>
            <person name="Hibbett D.S."/>
            <person name="Martin F."/>
        </authorList>
    </citation>
    <scope>NUCLEOTIDE SEQUENCE [LARGE SCALE GENOMIC DNA]</scope>
    <source>
        <strain evidence="3">F 1598</strain>
    </source>
</reference>
<dbReference type="AlphaFoldDB" id="A0A0C3ACG6"/>
<name>A0A0C3ACG6_PILCF</name>
<keyword evidence="1" id="KW-0732">Signal</keyword>
<proteinExistence type="predicted"/>